<evidence type="ECO:0000313" key="7">
    <source>
        <dbReference type="EMBL" id="HHP92119.1"/>
    </source>
</evidence>
<comment type="catalytic activity">
    <reaction evidence="5">
        <text>chorismate + L-glutamine = anthranilate + pyruvate + L-glutamate + H(+)</text>
        <dbReference type="Rhea" id="RHEA:21732"/>
        <dbReference type="ChEBI" id="CHEBI:15361"/>
        <dbReference type="ChEBI" id="CHEBI:15378"/>
        <dbReference type="ChEBI" id="CHEBI:16567"/>
        <dbReference type="ChEBI" id="CHEBI:29748"/>
        <dbReference type="ChEBI" id="CHEBI:29985"/>
        <dbReference type="ChEBI" id="CHEBI:58359"/>
        <dbReference type="EC" id="4.1.3.27"/>
    </reaction>
</comment>
<dbReference type="PANTHER" id="PTHR11236">
    <property type="entry name" value="AMINOBENZOATE/ANTHRANILATE SYNTHASE"/>
    <property type="match status" value="1"/>
</dbReference>
<dbReference type="EMBL" id="DRYU01000011">
    <property type="protein sequence ID" value="HHP92119.1"/>
    <property type="molecule type" value="Genomic_DNA"/>
</dbReference>
<dbReference type="AlphaFoldDB" id="A0A7J3YTM7"/>
<dbReference type="Pfam" id="PF00425">
    <property type="entry name" value="Chorismate_bind"/>
    <property type="match status" value="1"/>
</dbReference>
<dbReference type="InterPro" id="IPR005801">
    <property type="entry name" value="ADC_synthase"/>
</dbReference>
<name>A0A7J3YTM7_9CREN</name>
<keyword evidence="4" id="KW-0822">Tryptophan biosynthesis</keyword>
<comment type="pathway">
    <text evidence="1">Amino-acid biosynthesis; L-tryptophan biosynthesis; L-tryptophan from chorismate: step 1/5.</text>
</comment>
<evidence type="ECO:0000256" key="3">
    <source>
        <dbReference type="ARBA" id="ARBA00012266"/>
    </source>
</evidence>
<comment type="caution">
    <text evidence="7">The sequence shown here is derived from an EMBL/GenBank/DDBJ whole genome shotgun (WGS) entry which is preliminary data.</text>
</comment>
<protein>
    <recommendedName>
        <fullName evidence="3">anthranilate synthase</fullName>
        <ecNumber evidence="3">4.1.3.27</ecNumber>
    </recommendedName>
</protein>
<keyword evidence="4" id="KW-0028">Amino-acid biosynthesis</keyword>
<dbReference type="UniPathway" id="UPA00035">
    <property type="reaction ID" value="UER00040"/>
</dbReference>
<organism evidence="7">
    <name type="scientific">Ignisphaera aggregans</name>
    <dbReference type="NCBI Taxonomy" id="334771"/>
    <lineage>
        <taxon>Archaea</taxon>
        <taxon>Thermoproteota</taxon>
        <taxon>Thermoprotei</taxon>
        <taxon>Desulfurococcales</taxon>
        <taxon>Desulfurococcaceae</taxon>
        <taxon>Ignisphaera</taxon>
    </lineage>
</organism>
<keyword evidence="7" id="KW-0456">Lyase</keyword>
<dbReference type="GO" id="GO:0000162">
    <property type="term" value="P:L-tryptophan biosynthetic process"/>
    <property type="evidence" value="ECO:0007669"/>
    <property type="project" value="UniProtKB-UniPathway"/>
</dbReference>
<reference evidence="7" key="1">
    <citation type="journal article" date="2020" name="mSystems">
        <title>Genome- and Community-Level Interaction Insights into Carbon Utilization and Element Cycling Functions of Hydrothermarchaeota in Hydrothermal Sediment.</title>
        <authorList>
            <person name="Zhou Z."/>
            <person name="Liu Y."/>
            <person name="Xu W."/>
            <person name="Pan J."/>
            <person name="Luo Z.H."/>
            <person name="Li M."/>
        </authorList>
    </citation>
    <scope>NUCLEOTIDE SEQUENCE [LARGE SCALE GENOMIC DNA]</scope>
    <source>
        <strain evidence="7">SpSt-1109</strain>
    </source>
</reference>
<dbReference type="InterPro" id="IPR019999">
    <property type="entry name" value="Anth_synth_I-like"/>
</dbReference>
<dbReference type="GO" id="GO:0004049">
    <property type="term" value="F:anthranilate synthase activity"/>
    <property type="evidence" value="ECO:0007669"/>
    <property type="project" value="UniProtKB-EC"/>
</dbReference>
<proteinExistence type="inferred from homology"/>
<evidence type="ECO:0000256" key="5">
    <source>
        <dbReference type="ARBA" id="ARBA00047683"/>
    </source>
</evidence>
<dbReference type="EC" id="4.1.3.27" evidence="3"/>
<evidence type="ECO:0000256" key="1">
    <source>
        <dbReference type="ARBA" id="ARBA00004873"/>
    </source>
</evidence>
<dbReference type="InterPro" id="IPR015890">
    <property type="entry name" value="Chorismate_C"/>
</dbReference>
<sequence>MLSSDEFVDAVNKVLEYIRSGYAFQVVLSRFERFTVSGSLIGFYLALRHINPSPYMYFMRIGQKAIAGASPELLFAISNGVVETYPIAGTRPRGKTFEEDRELEEELVNSEKDKAEHLMLVDLARNDMGKICIPGSVRVEKLMYVEKYSHVQHLVSKVVGVLRKRMDFIDTLVALLPAGTVSGAPKPFAINLIEELETFKRGPYAGAVGYITSPKSGEMAIAIRSAFLYSDILRIQAGAGIVYESKPWLELEETEHKLAALKKALKLVESR</sequence>
<evidence type="ECO:0000256" key="4">
    <source>
        <dbReference type="ARBA" id="ARBA00022822"/>
    </source>
</evidence>
<feature type="domain" description="Chorismate-utilising enzyme C-terminal" evidence="6">
    <location>
        <begin position="4"/>
        <end position="257"/>
    </location>
</feature>
<dbReference type="SUPFAM" id="SSF56322">
    <property type="entry name" value="ADC synthase"/>
    <property type="match status" value="1"/>
</dbReference>
<dbReference type="PANTHER" id="PTHR11236:SF9">
    <property type="entry name" value="ANTHRANILATE SYNTHASE COMPONENT 1"/>
    <property type="match status" value="1"/>
</dbReference>
<feature type="non-terminal residue" evidence="7">
    <location>
        <position position="1"/>
    </location>
</feature>
<dbReference type="PRINTS" id="PR00095">
    <property type="entry name" value="ANTSNTHASEI"/>
</dbReference>
<dbReference type="Gene3D" id="3.60.120.10">
    <property type="entry name" value="Anthranilate synthase"/>
    <property type="match status" value="1"/>
</dbReference>
<evidence type="ECO:0000259" key="6">
    <source>
        <dbReference type="Pfam" id="PF00425"/>
    </source>
</evidence>
<evidence type="ECO:0000256" key="2">
    <source>
        <dbReference type="ARBA" id="ARBA00009562"/>
    </source>
</evidence>
<keyword evidence="4" id="KW-0057">Aromatic amino acid biosynthesis</keyword>
<comment type="similarity">
    <text evidence="2">Belongs to the anthranilate synthase component I family.</text>
</comment>
<gene>
    <name evidence="7" type="ORF">ENM70_00605</name>
</gene>
<accession>A0A7J3YTM7</accession>